<feature type="domain" description="3-hydroxyacyl-CoA dehydrogenase NAD binding" evidence="14">
    <location>
        <begin position="258"/>
        <end position="433"/>
    </location>
</feature>
<keyword evidence="10" id="KW-0456">Lyase</keyword>
<dbReference type="InterPro" id="IPR029045">
    <property type="entry name" value="ClpP/crotonase-like_dom_sf"/>
</dbReference>
<evidence type="ECO:0000256" key="3">
    <source>
        <dbReference type="ARBA" id="ARBA00022832"/>
    </source>
</evidence>
<keyword evidence="6" id="KW-0520">NAD</keyword>
<dbReference type="InterPro" id="IPR008927">
    <property type="entry name" value="6-PGluconate_DH-like_C_sf"/>
</dbReference>
<evidence type="ECO:0000256" key="1">
    <source>
        <dbReference type="ARBA" id="ARBA00004275"/>
    </source>
</evidence>
<dbReference type="PANTHER" id="PTHR23309">
    <property type="entry name" value="3-HYDROXYACYL-COA DEHYROGENASE"/>
    <property type="match status" value="1"/>
</dbReference>
<sequence>MKVALANPEIDGIVLQCLGKTFIAGADILEFGKPPQPPHLPSVLSELQNSPKPIVAALFGTVLGGGFETALSCHYRVALTGTKVGLPEVNLGLIPGAGGTQLLPRVCEVESAIELITSGKHIDIASPQAKGIVDKIVSDDLVLKTIEFAQQVALKQPVIATPLLNVKMGEAEDTIFAQYRAKLAKRARGQQAPQSAIDSIENALNLPFNQGLKKEREYFLSCRESTESAAMRHAFFAEKAAVKYPATLNKIEPLHIEQIAIIGAGTMGGGIAMSFLDRGYPVILVETSEENLARGTSGITERYKKMVLSKRISQEQMDIRLKMMKATCCYDDLHDVDLVIEAAFESMEVKREIFRKLDAVCKPQTILASNTSYLDIEEIAESTARPEKVLGMHFFSPANIMKLLEIVRCKETSETTLISAVALAKHIGKISSVVGMCYGFVGNRMYSCYGREANSLLLEGATPSQIDQAMVDWGMAMGPLAVNDMSGIDIAYNARKENPNLSKNPLYFHAANLMVEAGRLGQKTQKGFYQYDEAGVKSEDPAALAIFQQEAKLHGIPQQEISQAHIQERLIYALINEGAKILEESIAKQASDIDVIWLNGYGFPRYRGGPMFYADTIGLDKVLESIQQFYQVTGKEWWKPSPLLVELAHAGKRFSN</sequence>
<keyword evidence="8" id="KW-0576">Peroxisome</keyword>
<dbReference type="InterPro" id="IPR001753">
    <property type="entry name" value="Enoyl-CoA_hydra/iso"/>
</dbReference>
<dbReference type="Proteomes" id="UP000008372">
    <property type="component" value="Unassembled WGS sequence"/>
</dbReference>
<comment type="catalytic activity">
    <reaction evidence="12">
        <text>a (3S)-3-hydroxyacyl-CoA + NAD(+) = a 3-oxoacyl-CoA + NADH + H(+)</text>
        <dbReference type="Rhea" id="RHEA:22432"/>
        <dbReference type="ChEBI" id="CHEBI:15378"/>
        <dbReference type="ChEBI" id="CHEBI:57318"/>
        <dbReference type="ChEBI" id="CHEBI:57540"/>
        <dbReference type="ChEBI" id="CHEBI:57945"/>
        <dbReference type="ChEBI" id="CHEBI:90726"/>
        <dbReference type="EC" id="1.1.1.35"/>
    </reaction>
</comment>
<proteinExistence type="predicted"/>
<evidence type="ECO:0000256" key="10">
    <source>
        <dbReference type="ARBA" id="ARBA00023239"/>
    </source>
</evidence>
<dbReference type="SUPFAM" id="SSF48179">
    <property type="entry name" value="6-phosphogluconate dehydrogenase C-terminal domain-like"/>
    <property type="match status" value="2"/>
</dbReference>
<keyword evidence="11" id="KW-0511">Multifunctional enzyme</keyword>
<organism evidence="15 16">
    <name type="scientific">Paraglaciecola agarilytica NO2</name>
    <dbReference type="NCBI Taxonomy" id="1125747"/>
    <lineage>
        <taxon>Bacteria</taxon>
        <taxon>Pseudomonadati</taxon>
        <taxon>Pseudomonadota</taxon>
        <taxon>Gammaproteobacteria</taxon>
        <taxon>Alteromonadales</taxon>
        <taxon>Alteromonadaceae</taxon>
        <taxon>Paraglaciecola</taxon>
    </lineage>
</organism>
<dbReference type="SUPFAM" id="SSF52096">
    <property type="entry name" value="ClpP/crotonase"/>
    <property type="match status" value="1"/>
</dbReference>
<dbReference type="InterPro" id="IPR006108">
    <property type="entry name" value="3HC_DH_C"/>
</dbReference>
<evidence type="ECO:0000256" key="7">
    <source>
        <dbReference type="ARBA" id="ARBA00023098"/>
    </source>
</evidence>
<dbReference type="Pfam" id="PF00378">
    <property type="entry name" value="ECH_1"/>
    <property type="match status" value="1"/>
</dbReference>
<dbReference type="Gene3D" id="1.10.1040.50">
    <property type="match status" value="1"/>
</dbReference>
<evidence type="ECO:0000256" key="6">
    <source>
        <dbReference type="ARBA" id="ARBA00023027"/>
    </source>
</evidence>
<reference evidence="15 16" key="1">
    <citation type="journal article" date="2014" name="Environ. Microbiol.">
        <title>Comparative genomics of the marine bacterial genus Glaciecola reveals the high degree of genomic diversity and genomic characteristic for cold adaptation.</title>
        <authorList>
            <person name="Qin Q.L."/>
            <person name="Xie B.B."/>
            <person name="Yu Y."/>
            <person name="Shu Y.L."/>
            <person name="Rong J.C."/>
            <person name="Zhang Y.J."/>
            <person name="Zhao D.L."/>
            <person name="Chen X.L."/>
            <person name="Zhang X.Y."/>
            <person name="Chen B."/>
            <person name="Zhou B.C."/>
            <person name="Zhang Y.Z."/>
        </authorList>
    </citation>
    <scope>NUCLEOTIDE SEQUENCE [LARGE SCALE GENOMIC DNA]</scope>
    <source>
        <strain evidence="15 16">NO2</strain>
    </source>
</reference>
<evidence type="ECO:0000256" key="8">
    <source>
        <dbReference type="ARBA" id="ARBA00023140"/>
    </source>
</evidence>
<dbReference type="Pfam" id="PF00725">
    <property type="entry name" value="3HCDH"/>
    <property type="match status" value="2"/>
</dbReference>
<feature type="domain" description="3-hydroxyacyl-CoA dehydrogenase C-terminal" evidence="13">
    <location>
        <begin position="566"/>
        <end position="652"/>
    </location>
</feature>
<dbReference type="InterPro" id="IPR006176">
    <property type="entry name" value="3-OHacyl-CoA_DH_NAD-bd"/>
</dbReference>
<keyword evidence="4" id="KW-0442">Lipid degradation</keyword>
<protein>
    <submittedName>
        <fullName evidence="15">Peroxisomal bifunctional enzyme</fullName>
    </submittedName>
</protein>
<evidence type="ECO:0000256" key="2">
    <source>
        <dbReference type="ARBA" id="ARBA00005005"/>
    </source>
</evidence>
<evidence type="ECO:0000256" key="11">
    <source>
        <dbReference type="ARBA" id="ARBA00023268"/>
    </source>
</evidence>
<keyword evidence="9" id="KW-0413">Isomerase</keyword>
<name>A0ABQ0IA64_9ALTE</name>
<evidence type="ECO:0000256" key="5">
    <source>
        <dbReference type="ARBA" id="ARBA00023002"/>
    </source>
</evidence>
<dbReference type="Pfam" id="PF02737">
    <property type="entry name" value="3HCDH_N"/>
    <property type="match status" value="1"/>
</dbReference>
<dbReference type="EMBL" id="BAEK01000054">
    <property type="protein sequence ID" value="GAC06182.1"/>
    <property type="molecule type" value="Genomic_DNA"/>
</dbReference>
<keyword evidence="3" id="KW-0276">Fatty acid metabolism</keyword>
<evidence type="ECO:0000256" key="4">
    <source>
        <dbReference type="ARBA" id="ARBA00022963"/>
    </source>
</evidence>
<comment type="subcellular location">
    <subcellularLocation>
        <location evidence="1">Peroxisome</location>
    </subcellularLocation>
</comment>
<evidence type="ECO:0000259" key="13">
    <source>
        <dbReference type="Pfam" id="PF00725"/>
    </source>
</evidence>
<evidence type="ECO:0000313" key="15">
    <source>
        <dbReference type="EMBL" id="GAC06182.1"/>
    </source>
</evidence>
<keyword evidence="5" id="KW-0560">Oxidoreductase</keyword>
<dbReference type="Gene3D" id="3.40.50.720">
    <property type="entry name" value="NAD(P)-binding Rossmann-like Domain"/>
    <property type="match status" value="1"/>
</dbReference>
<evidence type="ECO:0000313" key="16">
    <source>
        <dbReference type="Proteomes" id="UP000008372"/>
    </source>
</evidence>
<keyword evidence="7" id="KW-0443">Lipid metabolism</keyword>
<keyword evidence="16" id="KW-1185">Reference proteome</keyword>
<evidence type="ECO:0000256" key="9">
    <source>
        <dbReference type="ARBA" id="ARBA00023235"/>
    </source>
</evidence>
<dbReference type="InterPro" id="IPR036291">
    <property type="entry name" value="NAD(P)-bd_dom_sf"/>
</dbReference>
<dbReference type="SUPFAM" id="SSF51735">
    <property type="entry name" value="NAD(P)-binding Rossmann-fold domains"/>
    <property type="match status" value="1"/>
</dbReference>
<comment type="caution">
    <text evidence="15">The sequence shown here is derived from an EMBL/GenBank/DDBJ whole genome shotgun (WGS) entry which is preliminary data.</text>
</comment>
<dbReference type="CDD" id="cd06558">
    <property type="entry name" value="crotonase-like"/>
    <property type="match status" value="1"/>
</dbReference>
<gene>
    <name evidence="15" type="ORF">GAGA_3348</name>
</gene>
<accession>A0ABQ0IA64</accession>
<comment type="pathway">
    <text evidence="2">Lipid metabolism; fatty acid beta-oxidation.</text>
</comment>
<evidence type="ECO:0000259" key="14">
    <source>
        <dbReference type="Pfam" id="PF02737"/>
    </source>
</evidence>
<evidence type="ECO:0000256" key="12">
    <source>
        <dbReference type="ARBA" id="ARBA00049556"/>
    </source>
</evidence>
<dbReference type="Gene3D" id="3.90.226.10">
    <property type="entry name" value="2-enoyl-CoA Hydratase, Chain A, domain 1"/>
    <property type="match status" value="1"/>
</dbReference>
<feature type="domain" description="3-hydroxyacyl-CoA dehydrogenase C-terminal" evidence="13">
    <location>
        <begin position="439"/>
        <end position="531"/>
    </location>
</feature>